<dbReference type="InterPro" id="IPR052517">
    <property type="entry name" value="GlcG_carb_metab_protein"/>
</dbReference>
<dbReference type="Gene3D" id="3.30.450.150">
    <property type="entry name" value="Haem-degrading domain"/>
    <property type="match status" value="1"/>
</dbReference>
<dbReference type="EMBL" id="JADQAZ010000001">
    <property type="protein sequence ID" value="MBT0956905.1"/>
    <property type="molecule type" value="Genomic_DNA"/>
</dbReference>
<dbReference type="RefSeq" id="WP_327793091.1">
    <property type="nucleotide sequence ID" value="NZ_JADQAZ010000001.1"/>
</dbReference>
<organism evidence="1 2">
    <name type="scientific">Harenicola maris</name>
    <dbReference type="NCBI Taxonomy" id="2841044"/>
    <lineage>
        <taxon>Bacteria</taxon>
        <taxon>Pseudomonadati</taxon>
        <taxon>Pseudomonadota</taxon>
        <taxon>Alphaproteobacteria</taxon>
        <taxon>Rhodobacterales</taxon>
        <taxon>Paracoccaceae</taxon>
        <taxon>Harenicola</taxon>
    </lineage>
</organism>
<dbReference type="SUPFAM" id="SSF143744">
    <property type="entry name" value="GlcG-like"/>
    <property type="match status" value="1"/>
</dbReference>
<proteinExistence type="predicted"/>
<dbReference type="InterPro" id="IPR005624">
    <property type="entry name" value="PduO/GlcC-like"/>
</dbReference>
<sequence>MQTIKRLDLADAQVMLDAAVAKAQEIGVAMSIAVMDEGANLLAFARMDNSKITGISIAMDKCYTAAAARKATHELGEVSQPGGLVYGLNTCIGGRMVIVGGGLPVFVDGQPVGGIGVSSGTPTQDQEVAQAGIDALLDYLRNSD</sequence>
<keyword evidence="2" id="KW-1185">Reference proteome</keyword>
<dbReference type="AlphaFoldDB" id="A0AAP2G388"/>
<dbReference type="Pfam" id="PF03928">
    <property type="entry name" value="HbpS-like"/>
    <property type="match status" value="1"/>
</dbReference>
<comment type="caution">
    <text evidence="1">The sequence shown here is derived from an EMBL/GenBank/DDBJ whole genome shotgun (WGS) entry which is preliminary data.</text>
</comment>
<dbReference type="InterPro" id="IPR038084">
    <property type="entry name" value="PduO/GlcC-like_sf"/>
</dbReference>
<protein>
    <submittedName>
        <fullName evidence="1">Heme-binding protein</fullName>
    </submittedName>
</protein>
<evidence type="ECO:0000313" key="2">
    <source>
        <dbReference type="Proteomes" id="UP001315686"/>
    </source>
</evidence>
<dbReference type="PANTHER" id="PTHR34309:SF1">
    <property type="entry name" value="PROTEIN GLCG"/>
    <property type="match status" value="1"/>
</dbReference>
<evidence type="ECO:0000313" key="1">
    <source>
        <dbReference type="EMBL" id="MBT0956905.1"/>
    </source>
</evidence>
<accession>A0AAP2G388</accession>
<gene>
    <name evidence="1" type="ORF">IV417_05875</name>
</gene>
<reference evidence="1 2" key="1">
    <citation type="journal article" date="2021" name="Arch. Microbiol.">
        <title>Harenicola maris gen. nov., sp. nov. isolated from the Sea of Japan shallow sediments.</title>
        <authorList>
            <person name="Romanenko L.A."/>
            <person name="Kurilenko V.V."/>
            <person name="Chernysheva N.Y."/>
            <person name="Tekutyeva L.A."/>
            <person name="Velansky P.V."/>
            <person name="Svetashev V.I."/>
            <person name="Isaeva M.P."/>
        </authorList>
    </citation>
    <scope>NUCLEOTIDE SEQUENCE [LARGE SCALE GENOMIC DNA]</scope>
    <source>
        <strain evidence="1 2">KMM 3653</strain>
    </source>
</reference>
<dbReference type="Proteomes" id="UP001315686">
    <property type="component" value="Unassembled WGS sequence"/>
</dbReference>
<dbReference type="PANTHER" id="PTHR34309">
    <property type="entry name" value="SLR1406 PROTEIN"/>
    <property type="match status" value="1"/>
</dbReference>
<name>A0AAP2G388_9RHOB</name>